<dbReference type="GO" id="GO:0004748">
    <property type="term" value="F:ribonucleoside-diphosphate reductase activity, thioredoxin disulfide as acceptor"/>
    <property type="evidence" value="ECO:0007669"/>
    <property type="project" value="UniProtKB-EC"/>
</dbReference>
<protein>
    <recommendedName>
        <fullName evidence="4 13">Vitamin B12-dependent ribonucleotide reductase</fullName>
        <ecNumber evidence="3 13">1.17.4.1</ecNumber>
    </recommendedName>
</protein>
<evidence type="ECO:0000256" key="7">
    <source>
        <dbReference type="ARBA" id="ARBA00022741"/>
    </source>
</evidence>
<feature type="domain" description="TSCPD" evidence="16">
    <location>
        <begin position="823"/>
        <end position="922"/>
    </location>
</feature>
<comment type="function">
    <text evidence="11 13">Catalyzes the reduction of ribonucleotides to deoxyribonucleotides. May function to provide a pool of deoxyribonucleotide precursors for DNA repair during oxygen limitation and/or for immediate growth after restoration of oxygen.</text>
</comment>
<evidence type="ECO:0000259" key="15">
    <source>
        <dbReference type="Pfam" id="PF08471"/>
    </source>
</evidence>
<dbReference type="InterPro" id="IPR013678">
    <property type="entry name" value="RNR_2_N"/>
</dbReference>
<name>A0A5D0WSB7_9FIRM</name>
<organism evidence="17 18">
    <name type="scientific">Acetobacterium wieringae</name>
    <dbReference type="NCBI Taxonomy" id="52694"/>
    <lineage>
        <taxon>Bacteria</taxon>
        <taxon>Bacillati</taxon>
        <taxon>Bacillota</taxon>
        <taxon>Clostridia</taxon>
        <taxon>Eubacteriales</taxon>
        <taxon>Eubacteriaceae</taxon>
        <taxon>Acetobacterium</taxon>
    </lineage>
</organism>
<evidence type="ECO:0000313" key="18">
    <source>
        <dbReference type="Proteomes" id="UP000322619"/>
    </source>
</evidence>
<evidence type="ECO:0000313" key="17">
    <source>
        <dbReference type="EMBL" id="TYC87122.1"/>
    </source>
</evidence>
<dbReference type="NCBIfam" id="TIGR02504">
    <property type="entry name" value="NrdJ_Z"/>
    <property type="match status" value="1"/>
</dbReference>
<evidence type="ECO:0000256" key="1">
    <source>
        <dbReference type="ARBA" id="ARBA00001922"/>
    </source>
</evidence>
<keyword evidence="5 13" id="KW-0846">Cobalamin</keyword>
<comment type="catalytic activity">
    <reaction evidence="12 13">
        <text>a 2'-deoxyribonucleoside 5'-diphosphate + [thioredoxin]-disulfide + H2O = a ribonucleoside 5'-diphosphate + [thioredoxin]-dithiol</text>
        <dbReference type="Rhea" id="RHEA:23252"/>
        <dbReference type="Rhea" id="RHEA-COMP:10698"/>
        <dbReference type="Rhea" id="RHEA-COMP:10700"/>
        <dbReference type="ChEBI" id="CHEBI:15377"/>
        <dbReference type="ChEBI" id="CHEBI:29950"/>
        <dbReference type="ChEBI" id="CHEBI:50058"/>
        <dbReference type="ChEBI" id="CHEBI:57930"/>
        <dbReference type="ChEBI" id="CHEBI:73316"/>
        <dbReference type="EC" id="1.17.4.1"/>
    </reaction>
</comment>
<dbReference type="Proteomes" id="UP000322619">
    <property type="component" value="Unassembled WGS sequence"/>
</dbReference>
<comment type="caution">
    <text evidence="17">The sequence shown here is derived from an EMBL/GenBank/DDBJ whole genome shotgun (WGS) entry which is preliminary data.</text>
</comment>
<dbReference type="Pfam" id="PF12637">
    <property type="entry name" value="TSCPD"/>
    <property type="match status" value="1"/>
</dbReference>
<dbReference type="SUPFAM" id="SSF51998">
    <property type="entry name" value="PFL-like glycyl radical enzymes"/>
    <property type="match status" value="1"/>
</dbReference>
<gene>
    <name evidence="17" type="ORF">FXB42_05540</name>
</gene>
<dbReference type="GO" id="GO:0071897">
    <property type="term" value="P:DNA biosynthetic process"/>
    <property type="evidence" value="ECO:0007669"/>
    <property type="project" value="UniProtKB-KW"/>
</dbReference>
<evidence type="ECO:0000256" key="11">
    <source>
        <dbReference type="ARBA" id="ARBA00025437"/>
    </source>
</evidence>
<dbReference type="AlphaFoldDB" id="A0A5D0WSB7"/>
<evidence type="ECO:0000256" key="8">
    <source>
        <dbReference type="ARBA" id="ARBA00023002"/>
    </source>
</evidence>
<evidence type="ECO:0000256" key="3">
    <source>
        <dbReference type="ARBA" id="ARBA00012274"/>
    </source>
</evidence>
<dbReference type="NCBIfam" id="NF005122">
    <property type="entry name" value="PRK06556.1"/>
    <property type="match status" value="1"/>
</dbReference>
<dbReference type="Pfam" id="PF02867">
    <property type="entry name" value="Ribonuc_red_lgC"/>
    <property type="match status" value="1"/>
</dbReference>
<dbReference type="InterPro" id="IPR000788">
    <property type="entry name" value="RNR_lg_C"/>
</dbReference>
<dbReference type="PANTHER" id="PTHR43371:SF1">
    <property type="entry name" value="RIBONUCLEOSIDE-DIPHOSPHATE REDUCTASE"/>
    <property type="match status" value="1"/>
</dbReference>
<keyword evidence="9" id="KW-1015">Disulfide bond</keyword>
<dbReference type="CDD" id="cd02888">
    <property type="entry name" value="RNR_II_dimer"/>
    <property type="match status" value="1"/>
</dbReference>
<evidence type="ECO:0000256" key="10">
    <source>
        <dbReference type="ARBA" id="ARBA00023285"/>
    </source>
</evidence>
<dbReference type="InterPro" id="IPR024434">
    <property type="entry name" value="TSCPD_dom"/>
</dbReference>
<comment type="cofactor">
    <cofactor evidence="1 13">
        <name>adenosylcob(III)alamin</name>
        <dbReference type="ChEBI" id="CHEBI:18408"/>
    </cofactor>
</comment>
<dbReference type="InterPro" id="IPR050862">
    <property type="entry name" value="RdRp_reductase_class-2"/>
</dbReference>
<keyword evidence="10 13" id="KW-0170">Cobalt</keyword>
<dbReference type="PANTHER" id="PTHR43371">
    <property type="entry name" value="VITAMIN B12-DEPENDENT RIBONUCLEOTIDE REDUCTASE"/>
    <property type="match status" value="1"/>
</dbReference>
<sequence>MFIIRDTSQDSVFITRRTKKLNQINQLFTRVFTKELEDSDKTVYDLFSWQTVDVILKNYQTGEIIYEMTDLEFPEHYSQNACNIIATKYFRRKGVPNGYGYEHSMREIADRLVGFWTDAIRAEGLIDNDEQWQIYYDELVYAFLMQMWAPNSPQWFNTGLKRSYDIAGSKDDLYYYDEESGQVLESVDRYSRTQASACFILSIQDRLLGDHSISEHYVSETKLFKGGSGVGTNFSNLRAANEGLTSGGQSSGMMSFLQGLDRNAGAIKSGGTTRRAAKMVIVDIDHPEIDTFINWKVKEEAKVRALGKMGYDISMDGEAYQTVSGQNSNNSVRLNAEFMQAVLNLKSEPDHKMKLRGRVDDRVDREVPVKELWQHLNQAAWECADPGIQFDDIFNAWHTCPGGEDGDLTAKINRINATNPCSEYAFLDDTACNLASINVYKFYNPEDNSFEIEPFIHLVGLIQCALEGSIYHGQFPTPDVARKSYLFRTTGLGIANAASLLLALGYPYDSAESRNLIAGITGIMTGTSYHVSALMASKIGAFPKYEINKPYMGRVIRNHSRVAGARTDDYEELHYEPIKINHKLLQKMGFKEISNQLKNAWKLAEEVGTTYGYRNAQVSVIAPTGTISFAMDCGATSVEPFYNHVVFKKLIGGGSMEIVNPVLEQALYNLGYSEKEVGDILTYILEKDVKGYFLHEGVTGAPHLKPEHLPIFDTANTISPMGHVLMVSAITPMISGSVSKTVNLPHDATVADVENIHLLAYRTGTKAIAIYRDACKASQPLSSGMAEDIDRSVDDYSYAELLALVKEGNSKALNRVRPEGMRLSRTHAAKIGDIELYITIGFYEDGGIAEIFVSTDKEGTVVKGLLASLSKSISNMLQYHIPPDQISKMLRGQKYEPSGFVSRHPYIKFASSISDLISKVIDIEHGDFSNCQVKPKNFTLMNKQNLVRSVSAGEATPDYNKDGGGEVLYGETCSHCGSDRMMQNGTCKLCLDCGTTTGCS</sequence>
<evidence type="ECO:0000256" key="6">
    <source>
        <dbReference type="ARBA" id="ARBA00022634"/>
    </source>
</evidence>
<feature type="domain" description="Ribonucleotide reductase large subunit C-terminal" evidence="14">
    <location>
        <begin position="196"/>
        <end position="771"/>
    </location>
</feature>
<keyword evidence="6 13" id="KW-0237">DNA synthesis</keyword>
<dbReference type="GO" id="GO:0050897">
    <property type="term" value="F:cobalt ion binding"/>
    <property type="evidence" value="ECO:0007669"/>
    <property type="project" value="InterPro"/>
</dbReference>
<reference evidence="17 18" key="1">
    <citation type="submission" date="2019-08" db="EMBL/GenBank/DDBJ databases">
        <title>Isolation and enrichment of carboxydotrophic bacteria from anaerobic sludge for the production of bio-based chemicals from syngas.</title>
        <authorList>
            <person name="Antares A.L."/>
            <person name="Moreira J."/>
            <person name="Diender M."/>
            <person name="Parshina S.N."/>
            <person name="Stams A.J.M."/>
            <person name="Alves M."/>
            <person name="Alves J.I."/>
            <person name="Sousa D.Z."/>
        </authorList>
    </citation>
    <scope>NUCLEOTIDE SEQUENCE [LARGE SCALE GENOMIC DNA]</scope>
    <source>
        <strain evidence="17 18">JM</strain>
    </source>
</reference>
<dbReference type="Pfam" id="PF08471">
    <property type="entry name" value="Ribonuc_red_2_N"/>
    <property type="match status" value="1"/>
</dbReference>
<evidence type="ECO:0000256" key="4">
    <source>
        <dbReference type="ARBA" id="ARBA00014409"/>
    </source>
</evidence>
<evidence type="ECO:0000256" key="2">
    <source>
        <dbReference type="ARBA" id="ARBA00007405"/>
    </source>
</evidence>
<evidence type="ECO:0000259" key="16">
    <source>
        <dbReference type="Pfam" id="PF12637"/>
    </source>
</evidence>
<dbReference type="RefSeq" id="WP_148637075.1">
    <property type="nucleotide sequence ID" value="NZ_VSLA01000007.1"/>
</dbReference>
<evidence type="ECO:0000256" key="5">
    <source>
        <dbReference type="ARBA" id="ARBA00022628"/>
    </source>
</evidence>
<dbReference type="Gene3D" id="3.20.70.20">
    <property type="match status" value="1"/>
</dbReference>
<evidence type="ECO:0000256" key="12">
    <source>
        <dbReference type="ARBA" id="ARBA00047754"/>
    </source>
</evidence>
<dbReference type="PRINTS" id="PR01183">
    <property type="entry name" value="RIBORDTASEM1"/>
</dbReference>
<feature type="domain" description="Ribonucleotide reductase class II vitamin B12-dependent N-terminal" evidence="15">
    <location>
        <begin position="54"/>
        <end position="146"/>
    </location>
</feature>
<dbReference type="GO" id="GO:0031419">
    <property type="term" value="F:cobalamin binding"/>
    <property type="evidence" value="ECO:0007669"/>
    <property type="project" value="UniProtKB-KW"/>
</dbReference>
<evidence type="ECO:0000259" key="14">
    <source>
        <dbReference type="Pfam" id="PF02867"/>
    </source>
</evidence>
<dbReference type="EMBL" id="VSLA01000007">
    <property type="protein sequence ID" value="TYC87122.1"/>
    <property type="molecule type" value="Genomic_DNA"/>
</dbReference>
<accession>A0A5D0WSB7</accession>
<dbReference type="GO" id="GO:0000166">
    <property type="term" value="F:nucleotide binding"/>
    <property type="evidence" value="ECO:0007669"/>
    <property type="project" value="UniProtKB-KW"/>
</dbReference>
<comment type="similarity">
    <text evidence="2 13">Belongs to the ribonucleoside diphosphate reductase class-2 family.</text>
</comment>
<proteinExistence type="inferred from homology"/>
<evidence type="ECO:0000256" key="9">
    <source>
        <dbReference type="ARBA" id="ARBA00023157"/>
    </source>
</evidence>
<evidence type="ECO:0000256" key="13">
    <source>
        <dbReference type="RuleBase" id="RU364064"/>
    </source>
</evidence>
<keyword evidence="8 13" id="KW-0560">Oxidoreductase</keyword>
<dbReference type="EC" id="1.17.4.1" evidence="3 13"/>
<keyword evidence="7 13" id="KW-0547">Nucleotide-binding</keyword>
<dbReference type="InterPro" id="IPR013344">
    <property type="entry name" value="RNR_NrdJ/NrdZ"/>
</dbReference>